<dbReference type="InterPro" id="IPR036155">
    <property type="entry name" value="Crypto/Photolyase_N_sf"/>
</dbReference>
<feature type="binding site" evidence="4">
    <location>
        <begin position="312"/>
        <end position="316"/>
    </location>
    <ligand>
        <name>FAD</name>
        <dbReference type="ChEBI" id="CHEBI:57692"/>
    </ligand>
</feature>
<dbReference type="Gene3D" id="3.40.50.620">
    <property type="entry name" value="HUPs"/>
    <property type="match status" value="1"/>
</dbReference>
<dbReference type="RefSeq" id="XP_007834754.1">
    <property type="nucleotide sequence ID" value="XM_007836563.1"/>
</dbReference>
<dbReference type="InterPro" id="IPR036134">
    <property type="entry name" value="Crypto/Photolyase_FAD-like_sf"/>
</dbReference>
<keyword evidence="8" id="KW-1185">Reference proteome</keyword>
<dbReference type="GO" id="GO:0003904">
    <property type="term" value="F:deoxyribodipyrimidine photo-lyase activity"/>
    <property type="evidence" value="ECO:0007669"/>
    <property type="project" value="TreeGrafter"/>
</dbReference>
<dbReference type="InterPro" id="IPR014729">
    <property type="entry name" value="Rossmann-like_a/b/a_fold"/>
</dbReference>
<dbReference type="AlphaFoldDB" id="W3X2T2"/>
<dbReference type="EMBL" id="KI912113">
    <property type="protein sequence ID" value="ETS80453.1"/>
    <property type="molecule type" value="Genomic_DNA"/>
</dbReference>
<evidence type="ECO:0000256" key="5">
    <source>
        <dbReference type="SAM" id="MobiDB-lite"/>
    </source>
</evidence>
<feature type="binding site" evidence="4">
    <location>
        <begin position="456"/>
        <end position="458"/>
    </location>
    <ligand>
        <name>FAD</name>
        <dbReference type="ChEBI" id="CHEBI:57692"/>
    </ligand>
</feature>
<dbReference type="GO" id="GO:0071949">
    <property type="term" value="F:FAD binding"/>
    <property type="evidence" value="ECO:0007669"/>
    <property type="project" value="TreeGrafter"/>
</dbReference>
<dbReference type="PANTHER" id="PTHR11455">
    <property type="entry name" value="CRYPTOCHROME"/>
    <property type="match status" value="1"/>
</dbReference>
<dbReference type="KEGG" id="pfy:PFICI_07982"/>
<accession>W3X2T2</accession>
<feature type="region of interest" description="Disordered" evidence="5">
    <location>
        <begin position="1"/>
        <end position="43"/>
    </location>
</feature>
<feature type="compositionally biased region" description="Basic and acidic residues" evidence="5">
    <location>
        <begin position="31"/>
        <end position="43"/>
    </location>
</feature>
<comment type="cofactor">
    <cofactor evidence="4">
        <name>FAD</name>
        <dbReference type="ChEBI" id="CHEBI:57692"/>
    </cofactor>
    <text evidence="4">Binds 1 FAD per subunit.</text>
</comment>
<feature type="binding site" evidence="4">
    <location>
        <position position="300"/>
    </location>
    <ligand>
        <name>FAD</name>
        <dbReference type="ChEBI" id="CHEBI:57692"/>
    </ligand>
</feature>
<evidence type="ECO:0000256" key="1">
    <source>
        <dbReference type="ARBA" id="ARBA00005862"/>
    </source>
</evidence>
<sequence>MSDKKGDGANAKKHARSISQDDVLKHPSTKRAKEIDGPENPHNELLERIAKVNPEDSKPGKILHWFRSKDLRAEDNRALHAASLKAKEGKDSLITCFLFSPEDLEWHGTSPARSDFMLETIKLLQRQLTDLHIPLVILEAEKRGDKGSKVLELVKEQEVSHIYANIEYEVDELRRDLDFFDRLEGQQFVLHHDQTVIEPGKLRTGSGGPLQVFTPYHKAWLAELSSDPELLDTLPLPQANDKSASSDLKKLFDQPLPKVPESKKFDSEEDRKRIRKLWPAGYEAGMKRLREFFDKKVKTYAQNRSNPAADNSSRLSAYFAAGVISVREALSVARESNDGSADFSQSGAEAGVASWVREVVFREFYRHMMVVKPHNSMNLPQNLKFDFVQWEDDEAGWEKWCAGTTGVPFVDAGMRQLRAEAYMHNRLRMNVSSYLSRSLLIDYRRGERWFVENLIDWDLCNNTQGWEPSYTVFNPVVQAEKCDPHGDYIRKWVPELKNVEGKAIFDPYHRLDRDEFEKLGYPEPHVDFKESKERCIQRYKQDMADADP</sequence>
<evidence type="ECO:0000259" key="6">
    <source>
        <dbReference type="PROSITE" id="PS51645"/>
    </source>
</evidence>
<dbReference type="eggNOG" id="KOG0133">
    <property type="taxonomic scope" value="Eukaryota"/>
</dbReference>
<feature type="binding site" evidence="4">
    <location>
        <position position="355"/>
    </location>
    <ligand>
        <name>FAD</name>
        <dbReference type="ChEBI" id="CHEBI:57692"/>
    </ligand>
</feature>
<dbReference type="Gene3D" id="1.10.579.10">
    <property type="entry name" value="DNA Cyclobutane Dipyrimidine Photolyase, subunit A, domain 3"/>
    <property type="match status" value="1"/>
</dbReference>
<evidence type="ECO:0000256" key="4">
    <source>
        <dbReference type="PIRSR" id="PIRSR602081-1"/>
    </source>
</evidence>
<dbReference type="InParanoid" id="W3X2T2"/>
<keyword evidence="3 4" id="KW-0274">FAD</keyword>
<dbReference type="Proteomes" id="UP000030651">
    <property type="component" value="Unassembled WGS sequence"/>
</dbReference>
<dbReference type="InterPro" id="IPR005101">
    <property type="entry name" value="Cryptochr/Photolyase_FAD-bd"/>
</dbReference>
<feature type="domain" description="Photolyase/cryptochrome alpha/beta" evidence="6">
    <location>
        <begin position="61"/>
        <end position="196"/>
    </location>
</feature>
<name>W3X2T2_PESFW</name>
<dbReference type="GO" id="GO:0003677">
    <property type="term" value="F:DNA binding"/>
    <property type="evidence" value="ECO:0007669"/>
    <property type="project" value="TreeGrafter"/>
</dbReference>
<dbReference type="FunCoup" id="W3X2T2">
    <property type="interactions" value="322"/>
</dbReference>
<protein>
    <recommendedName>
        <fullName evidence="6">Photolyase/cryptochrome alpha/beta domain-containing protein</fullName>
    </recommendedName>
</protein>
<organism evidence="7 8">
    <name type="scientific">Pestalotiopsis fici (strain W106-1 / CGMCC3.15140)</name>
    <dbReference type="NCBI Taxonomy" id="1229662"/>
    <lineage>
        <taxon>Eukaryota</taxon>
        <taxon>Fungi</taxon>
        <taxon>Dikarya</taxon>
        <taxon>Ascomycota</taxon>
        <taxon>Pezizomycotina</taxon>
        <taxon>Sordariomycetes</taxon>
        <taxon>Xylariomycetidae</taxon>
        <taxon>Amphisphaeriales</taxon>
        <taxon>Sporocadaceae</taxon>
        <taxon>Pestalotiopsis</taxon>
    </lineage>
</organism>
<dbReference type="Gene3D" id="1.25.40.80">
    <property type="match status" value="1"/>
</dbReference>
<keyword evidence="2 4" id="KW-0285">Flavoprotein</keyword>
<evidence type="ECO:0000256" key="3">
    <source>
        <dbReference type="ARBA" id="ARBA00022827"/>
    </source>
</evidence>
<dbReference type="SUPFAM" id="SSF48173">
    <property type="entry name" value="Cryptochrome/photolyase FAD-binding domain"/>
    <property type="match status" value="1"/>
</dbReference>
<gene>
    <name evidence="7" type="ORF">PFICI_07982</name>
</gene>
<dbReference type="GeneID" id="19272995"/>
<dbReference type="PROSITE" id="PS51645">
    <property type="entry name" value="PHR_CRY_ALPHA_BETA"/>
    <property type="match status" value="1"/>
</dbReference>
<dbReference type="InterPro" id="IPR006050">
    <property type="entry name" value="DNA_photolyase_N"/>
</dbReference>
<proteinExistence type="inferred from homology"/>
<dbReference type="InterPro" id="IPR002081">
    <property type="entry name" value="Cryptochrome/DNA_photolyase_1"/>
</dbReference>
<dbReference type="GO" id="GO:0032922">
    <property type="term" value="P:circadian regulation of gene expression"/>
    <property type="evidence" value="ECO:0007669"/>
    <property type="project" value="TreeGrafter"/>
</dbReference>
<dbReference type="STRING" id="1229662.W3X2T2"/>
<evidence type="ECO:0000313" key="8">
    <source>
        <dbReference type="Proteomes" id="UP000030651"/>
    </source>
</evidence>
<evidence type="ECO:0000256" key="2">
    <source>
        <dbReference type="ARBA" id="ARBA00022630"/>
    </source>
</evidence>
<dbReference type="OMA" id="ETLIDWD"/>
<reference evidence="8" key="1">
    <citation type="journal article" date="2015" name="BMC Genomics">
        <title>Genomic and transcriptomic analysis of the endophytic fungus Pestalotiopsis fici reveals its lifestyle and high potential for synthesis of natural products.</title>
        <authorList>
            <person name="Wang X."/>
            <person name="Zhang X."/>
            <person name="Liu L."/>
            <person name="Xiang M."/>
            <person name="Wang W."/>
            <person name="Sun X."/>
            <person name="Che Y."/>
            <person name="Guo L."/>
            <person name="Liu G."/>
            <person name="Guo L."/>
            <person name="Wang C."/>
            <person name="Yin W.B."/>
            <person name="Stadler M."/>
            <person name="Zhang X."/>
            <person name="Liu X."/>
        </authorList>
    </citation>
    <scope>NUCLEOTIDE SEQUENCE [LARGE SCALE GENOMIC DNA]</scope>
    <source>
        <strain evidence="8">W106-1 / CGMCC3.15140</strain>
    </source>
</reference>
<evidence type="ECO:0000313" key="7">
    <source>
        <dbReference type="EMBL" id="ETS80453.1"/>
    </source>
</evidence>
<feature type="binding site" evidence="4">
    <location>
        <begin position="358"/>
        <end position="365"/>
    </location>
    <ligand>
        <name>FAD</name>
        <dbReference type="ChEBI" id="CHEBI:57692"/>
    </ligand>
</feature>
<dbReference type="GO" id="GO:0043153">
    <property type="term" value="P:entrainment of circadian clock by photoperiod"/>
    <property type="evidence" value="ECO:0007669"/>
    <property type="project" value="TreeGrafter"/>
</dbReference>
<dbReference type="GO" id="GO:0005634">
    <property type="term" value="C:nucleus"/>
    <property type="evidence" value="ECO:0007669"/>
    <property type="project" value="TreeGrafter"/>
</dbReference>
<dbReference type="PANTHER" id="PTHR11455:SF18">
    <property type="entry name" value="SI:CH1073-390K14.1"/>
    <property type="match status" value="1"/>
</dbReference>
<dbReference type="Pfam" id="PF03441">
    <property type="entry name" value="FAD_binding_7"/>
    <property type="match status" value="1"/>
</dbReference>
<comment type="similarity">
    <text evidence="1">Belongs to the DNA photolyase class-1 family.</text>
</comment>
<dbReference type="Pfam" id="PF00875">
    <property type="entry name" value="DNA_photolyase"/>
    <property type="match status" value="1"/>
</dbReference>
<dbReference type="OrthoDB" id="435881at2759"/>
<dbReference type="PRINTS" id="PR00147">
    <property type="entry name" value="DNAPHOTLYASE"/>
</dbReference>
<dbReference type="GO" id="GO:0005737">
    <property type="term" value="C:cytoplasm"/>
    <property type="evidence" value="ECO:0007669"/>
    <property type="project" value="TreeGrafter"/>
</dbReference>
<dbReference type="HOGENOM" id="CLU_010348_2_1_1"/>
<dbReference type="SUPFAM" id="SSF52425">
    <property type="entry name" value="Cryptochrome/photolyase, N-terminal domain"/>
    <property type="match status" value="1"/>
</dbReference>